<dbReference type="AlphaFoldDB" id="A0A8H3A5N1"/>
<accession>A0A8H3A5N1</accession>
<dbReference type="Proteomes" id="UP000663841">
    <property type="component" value="Unassembled WGS sequence"/>
</dbReference>
<evidence type="ECO:0008006" key="4">
    <source>
        <dbReference type="Google" id="ProtNLM"/>
    </source>
</evidence>
<sequence length="395" mass="43056">MESSSVSESTESSSSCTTNEVYLNYNRPAVGPTILAAIKKCETCDADQLVASANSLQNSSLSSTVTETPSRSSNEATSDPDSSAPDSESPVNIPMVTRELFDSCLRKVLTICNDVAIRSQIQVYQASPKEKSRYQPFVIFANHILKLLKTLQLPGLRDPSPLEIIFQANDGNKISGKGGSLREPDVVLVSLASAKRARTDFQGAWDKCATQAYPADSREQFHWADILISGEMQWHYRTLHFQQPTAYDASLMRSVGTLPTHMQHASFDLSSLSFPNGNTTYSVPTPSLPTPSGSTNHHAPASIGTGNAGAASNTPNERKRPAEHLDQDTATQPAPKRAAEVTNYDTKGNILDEVEKSAINGAEMLRCSLGRRHAFAMIIIDATVWIWWLDRQGVI</sequence>
<feature type="compositionally biased region" description="Polar residues" evidence="1">
    <location>
        <begin position="67"/>
        <end position="77"/>
    </location>
</feature>
<protein>
    <recommendedName>
        <fullName evidence="4">Fungal-type protein kinase domain-containing protein</fullName>
    </recommendedName>
</protein>
<proteinExistence type="predicted"/>
<organism evidence="2 3">
    <name type="scientific">Rhizoctonia solani</name>
    <dbReference type="NCBI Taxonomy" id="456999"/>
    <lineage>
        <taxon>Eukaryota</taxon>
        <taxon>Fungi</taxon>
        <taxon>Dikarya</taxon>
        <taxon>Basidiomycota</taxon>
        <taxon>Agaricomycotina</taxon>
        <taxon>Agaricomycetes</taxon>
        <taxon>Cantharellales</taxon>
        <taxon>Ceratobasidiaceae</taxon>
        <taxon>Rhizoctonia</taxon>
    </lineage>
</organism>
<feature type="compositionally biased region" description="Low complexity" evidence="1">
    <location>
        <begin position="280"/>
        <end position="295"/>
    </location>
</feature>
<dbReference type="EMBL" id="CAJMWW010000006">
    <property type="protein sequence ID" value="CAE6396362.1"/>
    <property type="molecule type" value="Genomic_DNA"/>
</dbReference>
<feature type="region of interest" description="Disordered" evidence="1">
    <location>
        <begin position="60"/>
        <end position="91"/>
    </location>
</feature>
<feature type="compositionally biased region" description="Basic and acidic residues" evidence="1">
    <location>
        <begin position="316"/>
        <end position="327"/>
    </location>
</feature>
<comment type="caution">
    <text evidence="2">The sequence shown here is derived from an EMBL/GenBank/DDBJ whole genome shotgun (WGS) entry which is preliminary data.</text>
</comment>
<feature type="region of interest" description="Disordered" evidence="1">
    <location>
        <begin position="280"/>
        <end position="339"/>
    </location>
</feature>
<feature type="compositionally biased region" description="Low complexity" evidence="1">
    <location>
        <begin position="79"/>
        <end position="90"/>
    </location>
</feature>
<evidence type="ECO:0000256" key="1">
    <source>
        <dbReference type="SAM" id="MobiDB-lite"/>
    </source>
</evidence>
<evidence type="ECO:0000313" key="3">
    <source>
        <dbReference type="Proteomes" id="UP000663841"/>
    </source>
</evidence>
<reference evidence="2" key="1">
    <citation type="submission" date="2021-01" db="EMBL/GenBank/DDBJ databases">
        <authorList>
            <person name="Kaushik A."/>
        </authorList>
    </citation>
    <scope>NUCLEOTIDE SEQUENCE</scope>
    <source>
        <strain evidence="2">AG3-T5</strain>
    </source>
</reference>
<evidence type="ECO:0000313" key="2">
    <source>
        <dbReference type="EMBL" id="CAE6396362.1"/>
    </source>
</evidence>
<gene>
    <name evidence="2" type="ORF">RDB_LOCUS2774</name>
</gene>
<name>A0A8H3A5N1_9AGAM</name>